<organism evidence="2 3">
    <name type="scientific">Cricetulus griseus</name>
    <name type="common">Chinese hamster</name>
    <name type="synonym">Cricetulus barabensis griseus</name>
    <dbReference type="NCBI Taxonomy" id="10029"/>
    <lineage>
        <taxon>Eukaryota</taxon>
        <taxon>Metazoa</taxon>
        <taxon>Chordata</taxon>
        <taxon>Craniata</taxon>
        <taxon>Vertebrata</taxon>
        <taxon>Euteleostomi</taxon>
        <taxon>Mammalia</taxon>
        <taxon>Eutheria</taxon>
        <taxon>Euarchontoglires</taxon>
        <taxon>Glires</taxon>
        <taxon>Rodentia</taxon>
        <taxon>Myomorpha</taxon>
        <taxon>Muroidea</taxon>
        <taxon>Cricetidae</taxon>
        <taxon>Cricetinae</taxon>
        <taxon>Cricetulus</taxon>
    </lineage>
</organism>
<keyword evidence="1" id="KW-0812">Transmembrane</keyword>
<dbReference type="EMBL" id="JH003073">
    <property type="protein sequence ID" value="EGW14926.1"/>
    <property type="molecule type" value="Genomic_DNA"/>
</dbReference>
<evidence type="ECO:0000256" key="1">
    <source>
        <dbReference type="SAM" id="Phobius"/>
    </source>
</evidence>
<evidence type="ECO:0000313" key="3">
    <source>
        <dbReference type="Proteomes" id="UP000001075"/>
    </source>
</evidence>
<proteinExistence type="predicted"/>
<dbReference type="InParanoid" id="G3IIP1"/>
<reference evidence="3" key="1">
    <citation type="journal article" date="2011" name="Nat. Biotechnol.">
        <title>The genomic sequence of the Chinese hamster ovary (CHO)-K1 cell line.</title>
        <authorList>
            <person name="Xu X."/>
            <person name="Nagarajan H."/>
            <person name="Lewis N.E."/>
            <person name="Pan S."/>
            <person name="Cai Z."/>
            <person name="Liu X."/>
            <person name="Chen W."/>
            <person name="Xie M."/>
            <person name="Wang W."/>
            <person name="Hammond S."/>
            <person name="Andersen M.R."/>
            <person name="Neff N."/>
            <person name="Passarelli B."/>
            <person name="Koh W."/>
            <person name="Fan H.C."/>
            <person name="Wang J."/>
            <person name="Gui Y."/>
            <person name="Lee K.H."/>
            <person name="Betenbaugh M.J."/>
            <person name="Quake S.R."/>
            <person name="Famili I."/>
            <person name="Palsson B.O."/>
            <person name="Wang J."/>
        </authorList>
    </citation>
    <scope>NUCLEOTIDE SEQUENCE [LARGE SCALE GENOMIC DNA]</scope>
    <source>
        <strain evidence="3">CHO K1 cell line</strain>
    </source>
</reference>
<accession>G3IIP1</accession>
<gene>
    <name evidence="2" type="ORF">I79_023714</name>
</gene>
<protein>
    <submittedName>
        <fullName evidence="2">Uncharacterized protein</fullName>
    </submittedName>
</protein>
<feature type="transmembrane region" description="Helical" evidence="1">
    <location>
        <begin position="36"/>
        <end position="55"/>
    </location>
</feature>
<dbReference type="Proteomes" id="UP000001075">
    <property type="component" value="Unassembled WGS sequence"/>
</dbReference>
<keyword evidence="1" id="KW-1133">Transmembrane helix</keyword>
<name>G3IIP1_CRIGR</name>
<keyword evidence="1" id="KW-0472">Membrane</keyword>
<sequence>MSLTCLELTERSACLCLQALGLKVCTTMPQAFKKILSSYFSFFSYCAICGSYFPFSNLSLKMPPFLKHSMSSISPHLLFW</sequence>
<dbReference type="AlphaFoldDB" id="G3IIP1"/>
<evidence type="ECO:0000313" key="2">
    <source>
        <dbReference type="EMBL" id="EGW14926.1"/>
    </source>
</evidence>